<dbReference type="InterPro" id="IPR029052">
    <property type="entry name" value="Metallo-depent_PP-like"/>
</dbReference>
<sequence length="357" mass="40920">MSETATFPREPLKLSRFIKKHLILGDVKIDYDYRDIFELLDRALVVFQKCPALVDVPAPINVCGDIHGQYRDLMWIFSACGMPYKNRYLFLGDYVDRGPRSLEVIVLLLSLKVQFPKSIFLLRGNHELKNINKVYGFFKELQSRFNCYLKLYDKFNEVFAEMPLAATIRGKILCMHGGLSPSLKKLDDIRQLKKPLVSVKECPLAQDLLWSDPQPGVEGFKPNKVRAVSHVFGEDAVEAKLKQLDLGMVIRAHQAVEFGYAFFAKRRLITVFSASEYNSDLCNFAAVAQIDKELQVSFTQFKPAGYDAHRRKMEKLREREYTQDNEGPLDLLGNLDSTQQEELDDSSGMDDKTQEQD</sequence>
<dbReference type="EC" id="3.1.3.16" evidence="1"/>
<reference evidence="4 5" key="2">
    <citation type="journal article" date="2019" name="G3 (Bethesda)">
        <title>Hybrid Assembly of the Genome of the Entomopathogenic Nematode Steinernema carpocapsae Identifies the X-Chromosome.</title>
        <authorList>
            <person name="Serra L."/>
            <person name="Macchietto M."/>
            <person name="Macias-Munoz A."/>
            <person name="McGill C.J."/>
            <person name="Rodriguez I.M."/>
            <person name="Rodriguez B."/>
            <person name="Murad R."/>
            <person name="Mortazavi A."/>
        </authorList>
    </citation>
    <scope>NUCLEOTIDE SEQUENCE [LARGE SCALE GENOMIC DNA]</scope>
    <source>
        <strain evidence="4 5">ALL</strain>
    </source>
</reference>
<dbReference type="GO" id="GO:0005634">
    <property type="term" value="C:nucleus"/>
    <property type="evidence" value="ECO:0007669"/>
    <property type="project" value="TreeGrafter"/>
</dbReference>
<accession>A0A4U5M309</accession>
<keyword evidence="5" id="KW-1185">Reference proteome</keyword>
<dbReference type="OrthoDB" id="5836211at2759"/>
<dbReference type="Gene3D" id="3.60.21.10">
    <property type="match status" value="1"/>
</dbReference>
<dbReference type="Proteomes" id="UP000298663">
    <property type="component" value="Unassembled WGS sequence"/>
</dbReference>
<dbReference type="GO" id="GO:0005737">
    <property type="term" value="C:cytoplasm"/>
    <property type="evidence" value="ECO:0007669"/>
    <property type="project" value="TreeGrafter"/>
</dbReference>
<dbReference type="InterPro" id="IPR006186">
    <property type="entry name" value="Ser/Thr-sp_prot-phosphatase"/>
</dbReference>
<evidence type="ECO:0000256" key="2">
    <source>
        <dbReference type="SAM" id="MobiDB-lite"/>
    </source>
</evidence>
<comment type="similarity">
    <text evidence="1">Belongs to the PPP phosphatase family.</text>
</comment>
<dbReference type="PANTHER" id="PTHR11668:SF491">
    <property type="entry name" value="SERINE_THREONINE-PROTEIN PHOSPHATASE"/>
    <property type="match status" value="1"/>
</dbReference>
<comment type="catalytic activity">
    <reaction evidence="1">
        <text>O-phospho-L-threonyl-[protein] + H2O = L-threonyl-[protein] + phosphate</text>
        <dbReference type="Rhea" id="RHEA:47004"/>
        <dbReference type="Rhea" id="RHEA-COMP:11060"/>
        <dbReference type="Rhea" id="RHEA-COMP:11605"/>
        <dbReference type="ChEBI" id="CHEBI:15377"/>
        <dbReference type="ChEBI" id="CHEBI:30013"/>
        <dbReference type="ChEBI" id="CHEBI:43474"/>
        <dbReference type="ChEBI" id="CHEBI:61977"/>
        <dbReference type="EC" id="3.1.3.16"/>
    </reaction>
</comment>
<dbReference type="InterPro" id="IPR050341">
    <property type="entry name" value="PP1_catalytic_subunit"/>
</dbReference>
<dbReference type="EMBL" id="AZBU02000010">
    <property type="protein sequence ID" value="TKR63129.1"/>
    <property type="molecule type" value="Genomic_DNA"/>
</dbReference>
<name>A0A4U5M309_STECR</name>
<feature type="region of interest" description="Disordered" evidence="2">
    <location>
        <begin position="317"/>
        <end position="357"/>
    </location>
</feature>
<dbReference type="STRING" id="34508.A0A4U5M309"/>
<evidence type="ECO:0000313" key="5">
    <source>
        <dbReference type="Proteomes" id="UP000298663"/>
    </source>
</evidence>
<evidence type="ECO:0000313" key="4">
    <source>
        <dbReference type="EMBL" id="TKR63129.1"/>
    </source>
</evidence>
<evidence type="ECO:0000256" key="1">
    <source>
        <dbReference type="RuleBase" id="RU004273"/>
    </source>
</evidence>
<feature type="domain" description="Serine/threonine specific protein phosphatases" evidence="3">
    <location>
        <begin position="122"/>
        <end position="127"/>
    </location>
</feature>
<dbReference type="SMART" id="SM00156">
    <property type="entry name" value="PP2Ac"/>
    <property type="match status" value="1"/>
</dbReference>
<organism evidence="4 5">
    <name type="scientific">Steinernema carpocapsae</name>
    <name type="common">Entomopathogenic nematode</name>
    <dbReference type="NCBI Taxonomy" id="34508"/>
    <lineage>
        <taxon>Eukaryota</taxon>
        <taxon>Metazoa</taxon>
        <taxon>Ecdysozoa</taxon>
        <taxon>Nematoda</taxon>
        <taxon>Chromadorea</taxon>
        <taxon>Rhabditida</taxon>
        <taxon>Tylenchina</taxon>
        <taxon>Panagrolaimomorpha</taxon>
        <taxon>Strongyloidoidea</taxon>
        <taxon>Steinernematidae</taxon>
        <taxon>Steinernema</taxon>
    </lineage>
</organism>
<gene>
    <name evidence="4" type="ORF">L596_027001</name>
</gene>
<dbReference type="GO" id="GO:0004722">
    <property type="term" value="F:protein serine/threonine phosphatase activity"/>
    <property type="evidence" value="ECO:0007669"/>
    <property type="project" value="UniProtKB-EC"/>
</dbReference>
<proteinExistence type="inferred from homology"/>
<feature type="compositionally biased region" description="Acidic residues" evidence="2">
    <location>
        <begin position="339"/>
        <end position="348"/>
    </location>
</feature>
<dbReference type="PRINTS" id="PR00114">
    <property type="entry name" value="STPHPHTASE"/>
</dbReference>
<reference evidence="4 5" key="1">
    <citation type="journal article" date="2015" name="Genome Biol.">
        <title>Comparative genomics of Steinernema reveals deeply conserved gene regulatory networks.</title>
        <authorList>
            <person name="Dillman A.R."/>
            <person name="Macchietto M."/>
            <person name="Porter C.F."/>
            <person name="Rogers A."/>
            <person name="Williams B."/>
            <person name="Antoshechkin I."/>
            <person name="Lee M.M."/>
            <person name="Goodwin Z."/>
            <person name="Lu X."/>
            <person name="Lewis E.E."/>
            <person name="Goodrich-Blair H."/>
            <person name="Stock S.P."/>
            <person name="Adams B.J."/>
            <person name="Sternberg P.W."/>
            <person name="Mortazavi A."/>
        </authorList>
    </citation>
    <scope>NUCLEOTIDE SEQUENCE [LARGE SCALE GENOMIC DNA]</scope>
    <source>
        <strain evidence="4 5">ALL</strain>
    </source>
</reference>
<comment type="caution">
    <text evidence="4">The sequence shown here is derived from an EMBL/GenBank/DDBJ whole genome shotgun (WGS) entry which is preliminary data.</text>
</comment>
<dbReference type="AlphaFoldDB" id="A0A4U5M309"/>
<dbReference type="PANTHER" id="PTHR11668">
    <property type="entry name" value="SERINE/THREONINE PROTEIN PHOSPHATASE"/>
    <property type="match status" value="1"/>
</dbReference>
<keyword evidence="1" id="KW-0378">Hydrolase</keyword>
<dbReference type="PROSITE" id="PS00125">
    <property type="entry name" value="SER_THR_PHOSPHATASE"/>
    <property type="match status" value="1"/>
</dbReference>
<dbReference type="InterPro" id="IPR004843">
    <property type="entry name" value="Calcineurin-like_PHP"/>
</dbReference>
<evidence type="ECO:0000259" key="3">
    <source>
        <dbReference type="PROSITE" id="PS00125"/>
    </source>
</evidence>
<dbReference type="SUPFAM" id="SSF56300">
    <property type="entry name" value="Metallo-dependent phosphatases"/>
    <property type="match status" value="1"/>
</dbReference>
<protein>
    <recommendedName>
        <fullName evidence="1">Serine/threonine-protein phosphatase</fullName>
        <ecNumber evidence="1">3.1.3.16</ecNumber>
    </recommendedName>
</protein>
<dbReference type="Pfam" id="PF00149">
    <property type="entry name" value="Metallophos"/>
    <property type="match status" value="1"/>
</dbReference>